<evidence type="ECO:0000313" key="2">
    <source>
        <dbReference type="Proteomes" id="UP000279833"/>
    </source>
</evidence>
<accession>A0A183JLX2</accession>
<organism evidence="3">
    <name type="scientific">Schistosoma curassoni</name>
    <dbReference type="NCBI Taxonomy" id="6186"/>
    <lineage>
        <taxon>Eukaryota</taxon>
        <taxon>Metazoa</taxon>
        <taxon>Spiralia</taxon>
        <taxon>Lophotrochozoa</taxon>
        <taxon>Platyhelminthes</taxon>
        <taxon>Trematoda</taxon>
        <taxon>Digenea</taxon>
        <taxon>Strigeidida</taxon>
        <taxon>Schistosomatoidea</taxon>
        <taxon>Schistosomatidae</taxon>
        <taxon>Schistosoma</taxon>
    </lineage>
</organism>
<dbReference type="AlphaFoldDB" id="A0A183JLX2"/>
<reference evidence="1 2" key="2">
    <citation type="submission" date="2018-11" db="EMBL/GenBank/DDBJ databases">
        <authorList>
            <consortium name="Pathogen Informatics"/>
        </authorList>
    </citation>
    <scope>NUCLEOTIDE SEQUENCE [LARGE SCALE GENOMIC DNA]</scope>
    <source>
        <strain evidence="1">Dakar</strain>
        <strain evidence="2">Dakar, Senegal</strain>
    </source>
</reference>
<sequence>MIYLFPDMDSLERRVCCSTAVHVLGPSFCFNVSV</sequence>
<dbReference type="WBParaSite" id="SCUD_0000370301-mRNA-1">
    <property type="protein sequence ID" value="SCUD_0000370301-mRNA-1"/>
    <property type="gene ID" value="SCUD_0000370301"/>
</dbReference>
<keyword evidence="2" id="KW-1185">Reference proteome</keyword>
<gene>
    <name evidence="1" type="ORF">SCUD_LOCUS3703</name>
</gene>
<protein>
    <submittedName>
        <fullName evidence="1 3">Uncharacterized protein</fullName>
    </submittedName>
</protein>
<proteinExistence type="predicted"/>
<reference evidence="3" key="1">
    <citation type="submission" date="2016-06" db="UniProtKB">
        <authorList>
            <consortium name="WormBaseParasite"/>
        </authorList>
    </citation>
    <scope>IDENTIFICATION</scope>
</reference>
<dbReference type="Proteomes" id="UP000279833">
    <property type="component" value="Unassembled WGS sequence"/>
</dbReference>
<dbReference type="EMBL" id="UZAK01004352">
    <property type="protein sequence ID" value="VDO83867.1"/>
    <property type="molecule type" value="Genomic_DNA"/>
</dbReference>
<evidence type="ECO:0000313" key="3">
    <source>
        <dbReference type="WBParaSite" id="SCUD_0000370301-mRNA-1"/>
    </source>
</evidence>
<evidence type="ECO:0000313" key="1">
    <source>
        <dbReference type="EMBL" id="VDO83867.1"/>
    </source>
</evidence>
<name>A0A183JLX2_9TREM</name>